<evidence type="ECO:0000313" key="1">
    <source>
        <dbReference type="EMBL" id="QES45178.1"/>
    </source>
</evidence>
<dbReference type="Proteomes" id="UP000324015">
    <property type="component" value="Chromosome"/>
</dbReference>
<proteinExistence type="predicted"/>
<organism evidence="1 2">
    <name type="scientific">Streptomyces venezuelae</name>
    <dbReference type="NCBI Taxonomy" id="54571"/>
    <lineage>
        <taxon>Bacteria</taxon>
        <taxon>Bacillati</taxon>
        <taxon>Actinomycetota</taxon>
        <taxon>Actinomycetes</taxon>
        <taxon>Kitasatosporales</taxon>
        <taxon>Streptomycetaceae</taxon>
        <taxon>Streptomyces</taxon>
    </lineage>
</organism>
<sequence length="72" mass="7991">MFNVFIDHPVTGANVEIISLEKAYEASAVANFCTDAGYRVDADLWTETDQYAMVSPALYERLNLARFATVPS</sequence>
<dbReference type="EMBL" id="CP029191">
    <property type="protein sequence ID" value="QES45178.1"/>
    <property type="molecule type" value="Genomic_DNA"/>
</dbReference>
<dbReference type="RefSeq" id="WP_150187491.1">
    <property type="nucleotide sequence ID" value="NZ_CP029191.1"/>
</dbReference>
<accession>A0A5P2CTW5</accession>
<gene>
    <name evidence="1" type="ORF">DEJ49_33085</name>
</gene>
<name>A0A5P2CTW5_STRVZ</name>
<evidence type="ECO:0000313" key="2">
    <source>
        <dbReference type="Proteomes" id="UP000324015"/>
    </source>
</evidence>
<dbReference type="AlphaFoldDB" id="A0A5P2CTW5"/>
<protein>
    <submittedName>
        <fullName evidence="1">Uncharacterized protein</fullName>
    </submittedName>
</protein>
<reference evidence="1 2" key="1">
    <citation type="submission" date="2018-05" db="EMBL/GenBank/DDBJ databases">
        <title>Streptomyces venezuelae.</title>
        <authorList>
            <person name="Kim W."/>
            <person name="Lee N."/>
            <person name="Cho B.-K."/>
        </authorList>
    </citation>
    <scope>NUCLEOTIDE SEQUENCE [LARGE SCALE GENOMIC DNA]</scope>
    <source>
        <strain evidence="1 2">ATCC 14585</strain>
    </source>
</reference>